<dbReference type="SUPFAM" id="SSF47473">
    <property type="entry name" value="EF-hand"/>
    <property type="match status" value="1"/>
</dbReference>
<feature type="domain" description="EF-hand" evidence="5">
    <location>
        <begin position="71"/>
        <end position="106"/>
    </location>
</feature>
<dbReference type="GO" id="GO:0005509">
    <property type="term" value="F:calcium ion binding"/>
    <property type="evidence" value="ECO:0007669"/>
    <property type="project" value="InterPro"/>
</dbReference>
<keyword evidence="2" id="KW-0479">Metal-binding</keyword>
<reference evidence="6" key="1">
    <citation type="submission" date="2021-02" db="EMBL/GenBank/DDBJ databases">
        <authorList>
            <person name="Nowell W R."/>
        </authorList>
    </citation>
    <scope>NUCLEOTIDE SEQUENCE</scope>
    <source>
        <strain evidence="6">Ploen Becks lab</strain>
    </source>
</reference>
<evidence type="ECO:0000256" key="2">
    <source>
        <dbReference type="ARBA" id="ARBA00022723"/>
    </source>
</evidence>
<keyword evidence="4" id="KW-0106">Calcium</keyword>
<dbReference type="OrthoDB" id="191686at2759"/>
<organism evidence="6 7">
    <name type="scientific">Brachionus calyciflorus</name>
    <dbReference type="NCBI Taxonomy" id="104777"/>
    <lineage>
        <taxon>Eukaryota</taxon>
        <taxon>Metazoa</taxon>
        <taxon>Spiralia</taxon>
        <taxon>Gnathifera</taxon>
        <taxon>Rotifera</taxon>
        <taxon>Eurotatoria</taxon>
        <taxon>Monogononta</taxon>
        <taxon>Pseudotrocha</taxon>
        <taxon>Ploima</taxon>
        <taxon>Brachionidae</taxon>
        <taxon>Brachionus</taxon>
    </lineage>
</organism>
<accession>A0A813LX62</accession>
<dbReference type="PROSITE" id="PS50222">
    <property type="entry name" value="EF_HAND_2"/>
    <property type="match status" value="3"/>
</dbReference>
<dbReference type="PROSITE" id="PS00018">
    <property type="entry name" value="EF_HAND_1"/>
    <property type="match status" value="3"/>
</dbReference>
<evidence type="ECO:0000256" key="1">
    <source>
        <dbReference type="ARBA" id="ARBA00006049"/>
    </source>
</evidence>
<dbReference type="Pfam" id="PF13499">
    <property type="entry name" value="EF-hand_7"/>
    <property type="match status" value="1"/>
</dbReference>
<comment type="caution">
    <text evidence="6">The sequence shown here is derived from an EMBL/GenBank/DDBJ whole genome shotgun (WGS) entry which is preliminary data.</text>
</comment>
<dbReference type="InterPro" id="IPR028846">
    <property type="entry name" value="Recoverin"/>
</dbReference>
<dbReference type="PANTHER" id="PTHR23055">
    <property type="entry name" value="CALCIUM BINDING PROTEINS"/>
    <property type="match status" value="1"/>
</dbReference>
<evidence type="ECO:0000313" key="7">
    <source>
        <dbReference type="Proteomes" id="UP000663879"/>
    </source>
</evidence>
<dbReference type="InterPro" id="IPR011992">
    <property type="entry name" value="EF-hand-dom_pair"/>
</dbReference>
<dbReference type="InterPro" id="IPR018247">
    <property type="entry name" value="EF_Hand_1_Ca_BS"/>
</dbReference>
<keyword evidence="3" id="KW-0677">Repeat</keyword>
<dbReference type="PRINTS" id="PR00450">
    <property type="entry name" value="RECOVERIN"/>
</dbReference>
<keyword evidence="7" id="KW-1185">Reference proteome</keyword>
<dbReference type="CDD" id="cd00051">
    <property type="entry name" value="EFh"/>
    <property type="match status" value="2"/>
</dbReference>
<name>A0A813LX62_9BILA</name>
<dbReference type="Proteomes" id="UP000663879">
    <property type="component" value="Unassembled WGS sequence"/>
</dbReference>
<dbReference type="EMBL" id="CAJNOC010000034">
    <property type="protein sequence ID" value="CAF0708593.1"/>
    <property type="molecule type" value="Genomic_DNA"/>
</dbReference>
<evidence type="ECO:0000313" key="6">
    <source>
        <dbReference type="EMBL" id="CAF0708593.1"/>
    </source>
</evidence>
<feature type="domain" description="EF-hand" evidence="5">
    <location>
        <begin position="107"/>
        <end position="142"/>
    </location>
</feature>
<protein>
    <recommendedName>
        <fullName evidence="5">EF-hand domain-containing protein</fullName>
    </recommendedName>
</protein>
<evidence type="ECO:0000256" key="3">
    <source>
        <dbReference type="ARBA" id="ARBA00022737"/>
    </source>
</evidence>
<dbReference type="AlphaFoldDB" id="A0A813LX62"/>
<proteinExistence type="inferred from homology"/>
<gene>
    <name evidence="6" type="ORF">OXX778_LOCUS636</name>
</gene>
<sequence length="197" mass="22592">MGGKSSKETQLKKSNSTELTQEEIQLLLKNTHFNQKQIEEWHAGFIKDCPKGKLDKKKFIDVYKQFYPHGKADKFCGHVFKTFDTDGSGEIDFVEFLIAISVTSQGDIRDKLRMAFNMYDIDKNGRIDNKEMEKIIEAIYDLLGEENRKGENSPPKRVQKIMAKLDKDKDGKLSPEEFIDGCLSDEILRHLLAPNAC</sequence>
<evidence type="ECO:0000256" key="4">
    <source>
        <dbReference type="ARBA" id="ARBA00022837"/>
    </source>
</evidence>
<dbReference type="Pfam" id="PF13833">
    <property type="entry name" value="EF-hand_8"/>
    <property type="match status" value="1"/>
</dbReference>
<evidence type="ECO:0000259" key="5">
    <source>
        <dbReference type="PROSITE" id="PS50222"/>
    </source>
</evidence>
<dbReference type="InterPro" id="IPR002048">
    <property type="entry name" value="EF_hand_dom"/>
</dbReference>
<feature type="domain" description="EF-hand" evidence="5">
    <location>
        <begin position="153"/>
        <end position="188"/>
    </location>
</feature>
<dbReference type="FunFam" id="1.10.238.10:FF:000009">
    <property type="entry name" value="Visinin-like protein 1"/>
    <property type="match status" value="1"/>
</dbReference>
<comment type="similarity">
    <text evidence="1">Belongs to the recoverin family.</text>
</comment>
<dbReference type="Gene3D" id="1.10.238.10">
    <property type="entry name" value="EF-hand"/>
    <property type="match status" value="1"/>
</dbReference>
<dbReference type="SMART" id="SM00054">
    <property type="entry name" value="EFh"/>
    <property type="match status" value="3"/>
</dbReference>
<dbReference type="PANTHER" id="PTHR23055:SF69">
    <property type="entry name" value="NEURONAL CALCIUM SENSOR 2"/>
    <property type="match status" value="1"/>
</dbReference>